<name>A0A4Q9WTL9_STAHO</name>
<reference evidence="1 2" key="1">
    <citation type="submission" date="2022-06" db="EMBL/GenBank/DDBJ databases">
        <title>Staphylococcus hominis ShoR14 genome sequence.</title>
        <authorList>
            <person name="Yeo C.C."/>
            <person name="Chew C.H."/>
            <person name="Che Hamzah A.M."/>
            <person name="Al-Trad E.I."/>
        </authorList>
    </citation>
    <scope>NUCLEOTIDE SEQUENCE [LARGE SCALE GENOMIC DNA]</scope>
    <source>
        <strain evidence="1 2">ShoR14</strain>
    </source>
</reference>
<dbReference type="RefSeq" id="WP_017174630.1">
    <property type="nucleotide sequence ID" value="NZ_CABMJU010000046.1"/>
</dbReference>
<dbReference type="Proteomes" id="UP000665944">
    <property type="component" value="Unassembled WGS sequence"/>
</dbReference>
<dbReference type="Pfam" id="PF06133">
    <property type="entry name" value="Com_YlbF"/>
    <property type="match status" value="1"/>
</dbReference>
<evidence type="ECO:0000313" key="2">
    <source>
        <dbReference type="Proteomes" id="UP000665944"/>
    </source>
</evidence>
<gene>
    <name evidence="1" type="ORF">J7T32_005905</name>
</gene>
<dbReference type="InterPro" id="IPR023378">
    <property type="entry name" value="YheA/YmcA-like_dom_sf"/>
</dbReference>
<dbReference type="InterPro" id="IPR052767">
    <property type="entry name" value="Bact_com_dev_regulator"/>
</dbReference>
<protein>
    <submittedName>
        <fullName evidence="1">YlbF family regulator</fullName>
    </submittedName>
</protein>
<sequence length="122" mass="14346">MYEKEDILKQADSVSNKIKGLELIKQYQNVEQQIHENSSIDQKMKQLKLQQKQSVNFQNYGKHQAYQKSEKEISQLEKEINALPIVEEFRSAQFEANELLQLMVSTMEQSLNKHNEKAHHDS</sequence>
<dbReference type="InterPro" id="IPR010368">
    <property type="entry name" value="Com_YlbF"/>
</dbReference>
<dbReference type="PIRSF" id="PIRSF021287">
    <property type="entry name" value="Biofilm_formation_YmcA"/>
    <property type="match status" value="1"/>
</dbReference>
<dbReference type="EMBL" id="JAGHKT020000006">
    <property type="protein sequence ID" value="MCM5672304.1"/>
    <property type="molecule type" value="Genomic_DNA"/>
</dbReference>
<keyword evidence="2" id="KW-1185">Reference proteome</keyword>
<proteinExistence type="predicted"/>
<dbReference type="SUPFAM" id="SSF158622">
    <property type="entry name" value="YheA/YmcA-like"/>
    <property type="match status" value="1"/>
</dbReference>
<dbReference type="PANTHER" id="PTHR38448:SF1">
    <property type="entry name" value="YLBF FAMILY REGULATOR"/>
    <property type="match status" value="1"/>
</dbReference>
<comment type="caution">
    <text evidence="1">The sequence shown here is derived from an EMBL/GenBank/DDBJ whole genome shotgun (WGS) entry which is preliminary data.</text>
</comment>
<organism evidence="1 2">
    <name type="scientific">Staphylococcus hominis</name>
    <dbReference type="NCBI Taxonomy" id="1290"/>
    <lineage>
        <taxon>Bacteria</taxon>
        <taxon>Bacillati</taxon>
        <taxon>Bacillota</taxon>
        <taxon>Bacilli</taxon>
        <taxon>Bacillales</taxon>
        <taxon>Staphylococcaceae</taxon>
        <taxon>Staphylococcus</taxon>
    </lineage>
</organism>
<dbReference type="InterPro" id="IPR016783">
    <property type="entry name" value="Biofilm_formation_YmcA"/>
</dbReference>
<accession>A0A4Q9WTL9</accession>
<dbReference type="AlphaFoldDB" id="A0A4Q9WTL9"/>
<evidence type="ECO:0000313" key="1">
    <source>
        <dbReference type="EMBL" id="MCM5672304.1"/>
    </source>
</evidence>
<dbReference type="PANTHER" id="PTHR38448">
    <property type="entry name" value="REGULATORY PROTEIN YLBF-RELATED"/>
    <property type="match status" value="1"/>
</dbReference>
<dbReference type="Gene3D" id="1.20.1500.10">
    <property type="entry name" value="YheA/YmcA-like"/>
    <property type="match status" value="1"/>
</dbReference>